<sequence length="518" mass="54062">MRRAALVLVPLLVVTGLVAAAPAAVAQHPGANGVITNIEGFVWSGTFAPDGTERACCGVQGDPESALPSIAPEEAIWGPDGRTVAVVGEWVNDPTNAGLEILVYDVVDDEIRSIGTADDSRPDFSPDGSQLVISRGGDLMIVDVASGAPVRQLTSTPGVDEVDPSWSPDGGSIAFATAAGVSVLPAAGGPSAPLVDAAAEPQYSGDGAHLAYLVGTQLWVSDADGTSAVDTGIRATEYTWSPDSTRFAVVIDSAEMGEEWQSAETWVTSIDGQPLSASPANGSASASSWSWQPVQAPEPGVVAPTSGVSGAASAFSRSSTLTVRWTASDLVSPVTSTDVRYRRASALGGPYTSYRWWINRTTTRLATLDAVPGYRYCFSSRARNEAGAVSAWSEEKCTTVPFDDRQLTARGDWVRVSREGFLRGTASRTTDQWASLSTAPGYVREVGVIASTGPNGGRVAVLVGSHRIGTISLYSATAKDRTVLMLPRLAKGRYGSVRLVVLTSGRTVRIDGLATSAR</sequence>
<feature type="domain" description="Fibronectin type-III" evidence="5">
    <location>
        <begin position="304"/>
        <end position="403"/>
    </location>
</feature>
<dbReference type="SUPFAM" id="SSF49265">
    <property type="entry name" value="Fibronectin type III"/>
    <property type="match status" value="1"/>
</dbReference>
<evidence type="ECO:0000256" key="1">
    <source>
        <dbReference type="ARBA" id="ARBA00023295"/>
    </source>
</evidence>
<evidence type="ECO:0000256" key="4">
    <source>
        <dbReference type="SAM" id="SignalP"/>
    </source>
</evidence>
<proteinExistence type="predicted"/>
<keyword evidence="4" id="KW-0732">Signal</keyword>
<dbReference type="InterPro" id="IPR036116">
    <property type="entry name" value="FN3_sf"/>
</dbReference>
<dbReference type="Pfam" id="PF07676">
    <property type="entry name" value="PD40"/>
    <property type="match status" value="2"/>
</dbReference>
<accession>A0ABW1T1N8</accession>
<dbReference type="InterPro" id="IPR013783">
    <property type="entry name" value="Ig-like_fold"/>
</dbReference>
<evidence type="ECO:0000313" key="7">
    <source>
        <dbReference type="Proteomes" id="UP001596138"/>
    </source>
</evidence>
<feature type="signal peptide" evidence="4">
    <location>
        <begin position="1"/>
        <end position="20"/>
    </location>
</feature>
<reference evidence="7" key="1">
    <citation type="journal article" date="2019" name="Int. J. Syst. Evol. Microbiol.">
        <title>The Global Catalogue of Microorganisms (GCM) 10K type strain sequencing project: providing services to taxonomists for standard genome sequencing and annotation.</title>
        <authorList>
            <consortium name="The Broad Institute Genomics Platform"/>
            <consortium name="The Broad Institute Genome Sequencing Center for Infectious Disease"/>
            <person name="Wu L."/>
            <person name="Ma J."/>
        </authorList>
    </citation>
    <scope>NUCLEOTIDE SEQUENCE [LARGE SCALE GENOMIC DNA]</scope>
    <source>
        <strain evidence="7">CGMCC 4.7317</strain>
    </source>
</reference>
<dbReference type="EMBL" id="JBHSTI010000008">
    <property type="protein sequence ID" value="MFC6238182.1"/>
    <property type="molecule type" value="Genomic_DNA"/>
</dbReference>
<keyword evidence="1" id="KW-0326">Glycosidase</keyword>
<dbReference type="SUPFAM" id="SSF69304">
    <property type="entry name" value="Tricorn protease N-terminal domain"/>
    <property type="match status" value="1"/>
</dbReference>
<keyword evidence="2" id="KW-0624">Polysaccharide degradation</keyword>
<evidence type="ECO:0000259" key="5">
    <source>
        <dbReference type="PROSITE" id="PS50853"/>
    </source>
</evidence>
<evidence type="ECO:0000256" key="2">
    <source>
        <dbReference type="ARBA" id="ARBA00023326"/>
    </source>
</evidence>
<feature type="chain" id="PRO_5045535798" evidence="4">
    <location>
        <begin position="21"/>
        <end position="518"/>
    </location>
</feature>
<keyword evidence="1" id="KW-0378">Hydrolase</keyword>
<dbReference type="InterPro" id="IPR003961">
    <property type="entry name" value="FN3_dom"/>
</dbReference>
<dbReference type="InterPro" id="IPR011042">
    <property type="entry name" value="6-blade_b-propeller_TolB-like"/>
</dbReference>
<dbReference type="Gene3D" id="2.120.10.30">
    <property type="entry name" value="TolB, C-terminal domain"/>
    <property type="match status" value="1"/>
</dbReference>
<evidence type="ECO:0000313" key="6">
    <source>
        <dbReference type="EMBL" id="MFC6238182.1"/>
    </source>
</evidence>
<feature type="compositionally biased region" description="Low complexity" evidence="3">
    <location>
        <begin position="277"/>
        <end position="290"/>
    </location>
</feature>
<dbReference type="Gene3D" id="2.60.40.10">
    <property type="entry name" value="Immunoglobulins"/>
    <property type="match status" value="1"/>
</dbReference>
<evidence type="ECO:0000256" key="3">
    <source>
        <dbReference type="SAM" id="MobiDB-lite"/>
    </source>
</evidence>
<gene>
    <name evidence="6" type="ORF">ACFQGU_09850</name>
</gene>
<dbReference type="InterPro" id="IPR011659">
    <property type="entry name" value="WD40"/>
</dbReference>
<organism evidence="6 7">
    <name type="scientific">Longivirga aurantiaca</name>
    <dbReference type="NCBI Taxonomy" id="1837743"/>
    <lineage>
        <taxon>Bacteria</taxon>
        <taxon>Bacillati</taxon>
        <taxon>Actinomycetota</taxon>
        <taxon>Actinomycetes</taxon>
        <taxon>Sporichthyales</taxon>
        <taxon>Sporichthyaceae</taxon>
        <taxon>Longivirga</taxon>
    </lineage>
</organism>
<dbReference type="Proteomes" id="UP001596138">
    <property type="component" value="Unassembled WGS sequence"/>
</dbReference>
<protein>
    <submittedName>
        <fullName evidence="6">TolB family protein</fullName>
    </submittedName>
</protein>
<dbReference type="PROSITE" id="PS50853">
    <property type="entry name" value="FN3"/>
    <property type="match status" value="1"/>
</dbReference>
<dbReference type="RefSeq" id="WP_386766169.1">
    <property type="nucleotide sequence ID" value="NZ_JBHSTI010000008.1"/>
</dbReference>
<keyword evidence="2" id="KW-0119">Carbohydrate metabolism</keyword>
<comment type="caution">
    <text evidence="6">The sequence shown here is derived from an EMBL/GenBank/DDBJ whole genome shotgun (WGS) entry which is preliminary data.</text>
</comment>
<feature type="region of interest" description="Disordered" evidence="3">
    <location>
        <begin position="277"/>
        <end position="305"/>
    </location>
</feature>
<keyword evidence="7" id="KW-1185">Reference proteome</keyword>
<name>A0ABW1T1N8_9ACTN</name>